<dbReference type="GO" id="GO:0051301">
    <property type="term" value="P:cell division"/>
    <property type="evidence" value="ECO:0007669"/>
    <property type="project" value="UniProtKB-UniRule"/>
</dbReference>
<dbReference type="GO" id="GO:0110032">
    <property type="term" value="P:positive regulation of G2/MI transition of meiotic cell cycle"/>
    <property type="evidence" value="ECO:0007669"/>
    <property type="project" value="TreeGrafter"/>
</dbReference>
<keyword evidence="7 15" id="KW-0498">Mitosis</keyword>
<dbReference type="Gene3D" id="3.40.250.10">
    <property type="entry name" value="Rhodanese-like domain"/>
    <property type="match status" value="1"/>
</dbReference>
<keyword evidence="6 15" id="KW-0132">Cell division</keyword>
<proteinExistence type="inferred from homology"/>
<dbReference type="Proteomes" id="UP000546986">
    <property type="component" value="Unassembled WGS sequence"/>
</dbReference>
<evidence type="ECO:0000256" key="13">
    <source>
        <dbReference type="ARBA" id="ARBA00056746"/>
    </source>
</evidence>
<keyword evidence="18" id="KW-1185">Reference proteome</keyword>
<dbReference type="PRINTS" id="PR00716">
    <property type="entry name" value="MPIPHPHTASE"/>
</dbReference>
<keyword evidence="9 15" id="KW-0904">Protein phosphatase</keyword>
<dbReference type="PANTHER" id="PTHR10828">
    <property type="entry name" value="M-PHASE INDUCER PHOSPHATASE DUAL SPECIFICITY PHOSPHATASE CDC25"/>
    <property type="match status" value="1"/>
</dbReference>
<dbReference type="PANTHER" id="PTHR10828:SF48">
    <property type="entry name" value="M-PHASE INDUCER PHOSPHATASE 2"/>
    <property type="match status" value="1"/>
</dbReference>
<dbReference type="InterPro" id="IPR000751">
    <property type="entry name" value="MPI_Phosphatase"/>
</dbReference>
<evidence type="ECO:0000256" key="1">
    <source>
        <dbReference type="ARBA" id="ARBA00004300"/>
    </source>
</evidence>
<dbReference type="EC" id="3.1.3.48" evidence="15"/>
<dbReference type="InterPro" id="IPR001763">
    <property type="entry name" value="Rhodanese-like_dom"/>
</dbReference>
<dbReference type="Pfam" id="PF00581">
    <property type="entry name" value="Rhodanese"/>
    <property type="match status" value="1"/>
</dbReference>
<accession>A0A7L1Q9Y2</accession>
<evidence type="ECO:0000313" key="18">
    <source>
        <dbReference type="Proteomes" id="UP000546986"/>
    </source>
</evidence>
<keyword evidence="10" id="KW-0206">Cytoskeleton</keyword>
<evidence type="ECO:0000256" key="14">
    <source>
        <dbReference type="ARBA" id="ARBA00063292"/>
    </source>
</evidence>
<feature type="non-terminal residue" evidence="17">
    <location>
        <position position="246"/>
    </location>
</feature>
<evidence type="ECO:0000256" key="10">
    <source>
        <dbReference type="ARBA" id="ARBA00023212"/>
    </source>
</evidence>
<comment type="subunit">
    <text evidence="14">Interacts with MAPK14 and 14-3-3 proteins.</text>
</comment>
<keyword evidence="4" id="KW-0963">Cytoplasm</keyword>
<dbReference type="CDD" id="cd01530">
    <property type="entry name" value="Cdc25"/>
    <property type="match status" value="1"/>
</dbReference>
<dbReference type="GO" id="GO:0005813">
    <property type="term" value="C:centrosome"/>
    <property type="evidence" value="ECO:0007669"/>
    <property type="project" value="UniProtKB-SubCell"/>
</dbReference>
<comment type="subcellular location">
    <subcellularLocation>
        <location evidence="1">Cytoplasm</location>
        <location evidence="1">Cytoskeleton</location>
        <location evidence="1">Microtubule organizing center</location>
        <location evidence="1">Centrosome</location>
    </subcellularLocation>
    <subcellularLocation>
        <location evidence="2">Cytoplasm</location>
        <location evidence="2">Cytoskeleton</location>
        <location evidence="2">Spindle pole</location>
    </subcellularLocation>
</comment>
<evidence type="ECO:0000256" key="8">
    <source>
        <dbReference type="ARBA" id="ARBA00022801"/>
    </source>
</evidence>
<dbReference type="InterPro" id="IPR036873">
    <property type="entry name" value="Rhodanese-like_dom_sf"/>
</dbReference>
<gene>
    <name evidence="17" type="primary">Cdc25b</name>
    <name evidence="17" type="ORF">CISJUN_R13928</name>
</gene>
<evidence type="ECO:0000256" key="6">
    <source>
        <dbReference type="ARBA" id="ARBA00022618"/>
    </source>
</evidence>
<evidence type="ECO:0000313" key="17">
    <source>
        <dbReference type="EMBL" id="NXO21383.1"/>
    </source>
</evidence>
<dbReference type="AlphaFoldDB" id="A0A7L1Q9Y2"/>
<evidence type="ECO:0000256" key="12">
    <source>
        <dbReference type="ARBA" id="ARBA00051341"/>
    </source>
</evidence>
<dbReference type="EMBL" id="VXBR01001553">
    <property type="protein sequence ID" value="NXO21383.1"/>
    <property type="molecule type" value="Genomic_DNA"/>
</dbReference>
<comment type="similarity">
    <text evidence="3 15">Belongs to the MPI phosphatase family.</text>
</comment>
<name>A0A7L1Q9Y2_9PASS</name>
<organism evidence="17 18">
    <name type="scientific">Cisticola juncidis</name>
    <dbReference type="NCBI Taxonomy" id="52622"/>
    <lineage>
        <taxon>Eukaryota</taxon>
        <taxon>Metazoa</taxon>
        <taxon>Chordata</taxon>
        <taxon>Craniata</taxon>
        <taxon>Vertebrata</taxon>
        <taxon>Euteleostomi</taxon>
        <taxon>Archelosauria</taxon>
        <taxon>Archosauria</taxon>
        <taxon>Dinosauria</taxon>
        <taxon>Saurischia</taxon>
        <taxon>Theropoda</taxon>
        <taxon>Coelurosauria</taxon>
        <taxon>Aves</taxon>
        <taxon>Neognathae</taxon>
        <taxon>Neoaves</taxon>
        <taxon>Telluraves</taxon>
        <taxon>Australaves</taxon>
        <taxon>Passeriformes</taxon>
        <taxon>Sylvioidea</taxon>
        <taxon>Cisticolidae</taxon>
        <taxon>Cisticola</taxon>
    </lineage>
</organism>
<dbReference type="SMART" id="SM00450">
    <property type="entry name" value="RHOD"/>
    <property type="match status" value="1"/>
</dbReference>
<keyword evidence="11 15" id="KW-0131">Cell cycle</keyword>
<evidence type="ECO:0000256" key="9">
    <source>
        <dbReference type="ARBA" id="ARBA00022912"/>
    </source>
</evidence>
<dbReference type="GO" id="GO:0000922">
    <property type="term" value="C:spindle pole"/>
    <property type="evidence" value="ECO:0007669"/>
    <property type="project" value="UniProtKB-SubCell"/>
</dbReference>
<evidence type="ECO:0000256" key="7">
    <source>
        <dbReference type="ARBA" id="ARBA00022776"/>
    </source>
</evidence>
<feature type="non-terminal residue" evidence="17">
    <location>
        <position position="1"/>
    </location>
</feature>
<dbReference type="PROSITE" id="PS50206">
    <property type="entry name" value="RHODANESE_3"/>
    <property type="match status" value="1"/>
</dbReference>
<evidence type="ECO:0000256" key="11">
    <source>
        <dbReference type="ARBA" id="ARBA00023306"/>
    </source>
</evidence>
<reference evidence="17 18" key="1">
    <citation type="submission" date="2019-09" db="EMBL/GenBank/DDBJ databases">
        <title>Bird 10,000 Genomes (B10K) Project - Family phase.</title>
        <authorList>
            <person name="Zhang G."/>
        </authorList>
    </citation>
    <scope>NUCLEOTIDE SEQUENCE [LARGE SCALE GENOMIC DNA]</scope>
    <source>
        <strain evidence="17">B10K-DU-002-30</strain>
        <tissue evidence="17">Muscle</tissue>
    </source>
</reference>
<dbReference type="GO" id="GO:0000086">
    <property type="term" value="P:G2/M transition of mitotic cell cycle"/>
    <property type="evidence" value="ECO:0007669"/>
    <property type="project" value="TreeGrafter"/>
</dbReference>
<dbReference type="GO" id="GO:0010971">
    <property type="term" value="P:positive regulation of G2/M transition of mitotic cell cycle"/>
    <property type="evidence" value="ECO:0007669"/>
    <property type="project" value="TreeGrafter"/>
</dbReference>
<evidence type="ECO:0000256" key="2">
    <source>
        <dbReference type="ARBA" id="ARBA00004647"/>
    </source>
</evidence>
<dbReference type="GO" id="GO:0005634">
    <property type="term" value="C:nucleus"/>
    <property type="evidence" value="ECO:0007669"/>
    <property type="project" value="TreeGrafter"/>
</dbReference>
<sequence length="246" mass="28344">RQLFCSPSEPGSVPRSVLKWRQPSDWSIPVKGKQQRKVAGSRDQEALVEVVGDGESVGSAQLEEIENLLSSDDQELVGDFSKPHLLSTVEGKDLGLKYISPGMLVAVLTGHFSSFIERSIVVDCRYPYEYAEGHIKGAVNLPLQRDVEEFLLKQPIMPLDASKRVIIIFHCEFSVERGPKMCKFLRERDRSCHEYPRLHYPELYVLKGGYREFFFQFPSYCEPQDYRPMEHPAFKEELRKFRGQSR</sequence>
<protein>
    <recommendedName>
        <fullName evidence="15">M-phase inducer phosphatase</fullName>
        <ecNumber evidence="15">3.1.3.48</ecNumber>
    </recommendedName>
</protein>
<evidence type="ECO:0000256" key="3">
    <source>
        <dbReference type="ARBA" id="ARBA00011065"/>
    </source>
</evidence>
<dbReference type="GO" id="GO:0004725">
    <property type="term" value="F:protein tyrosine phosphatase activity"/>
    <property type="evidence" value="ECO:0007669"/>
    <property type="project" value="UniProtKB-UniRule"/>
</dbReference>
<evidence type="ECO:0000259" key="16">
    <source>
        <dbReference type="PROSITE" id="PS50206"/>
    </source>
</evidence>
<evidence type="ECO:0000256" key="4">
    <source>
        <dbReference type="ARBA" id="ARBA00022490"/>
    </source>
</evidence>
<evidence type="ECO:0000256" key="15">
    <source>
        <dbReference type="RuleBase" id="RU368028"/>
    </source>
</evidence>
<comment type="catalytic activity">
    <reaction evidence="12">
        <text>O-phospho-L-tyrosyl-[protein] + H2O = L-tyrosyl-[protein] + phosphate</text>
        <dbReference type="Rhea" id="RHEA:10684"/>
        <dbReference type="Rhea" id="RHEA-COMP:10136"/>
        <dbReference type="Rhea" id="RHEA-COMP:20101"/>
        <dbReference type="ChEBI" id="CHEBI:15377"/>
        <dbReference type="ChEBI" id="CHEBI:43474"/>
        <dbReference type="ChEBI" id="CHEBI:46858"/>
        <dbReference type="ChEBI" id="CHEBI:61978"/>
        <dbReference type="EC" id="3.1.3.48"/>
    </reaction>
    <physiologicalReaction direction="left-to-right" evidence="12">
        <dbReference type="Rhea" id="RHEA:10685"/>
    </physiologicalReaction>
</comment>
<dbReference type="GO" id="GO:0005737">
    <property type="term" value="C:cytoplasm"/>
    <property type="evidence" value="ECO:0007669"/>
    <property type="project" value="UniProtKB-ARBA"/>
</dbReference>
<feature type="domain" description="Rhodanese" evidence="16">
    <location>
        <begin position="115"/>
        <end position="222"/>
    </location>
</feature>
<dbReference type="FunFam" id="3.40.250.10:FF:000006">
    <property type="entry name" value="M-phase inducer phosphatase 2"/>
    <property type="match status" value="1"/>
</dbReference>
<keyword evidence="5" id="KW-0597">Phosphoprotein</keyword>
<comment type="function">
    <text evidence="13">Tyrosine protein phosphatase which functions as a dosage-dependent inducer of mitotic progression. Directly dephosphorylates CDK1 and stimulates its kinase activity. Required for G2/M phases of the cell cycle progression and abscission during cytokinesis in a ECT2-dependent manner. The three isoforms seem to have a different level of activity.</text>
</comment>
<keyword evidence="8 15" id="KW-0378">Hydrolase</keyword>
<dbReference type="SUPFAM" id="SSF52821">
    <property type="entry name" value="Rhodanese/Cell cycle control phosphatase"/>
    <property type="match status" value="1"/>
</dbReference>
<comment type="caution">
    <text evidence="17">The sequence shown here is derived from an EMBL/GenBank/DDBJ whole genome shotgun (WGS) entry which is preliminary data.</text>
</comment>
<evidence type="ECO:0000256" key="5">
    <source>
        <dbReference type="ARBA" id="ARBA00022553"/>
    </source>
</evidence>